<organism evidence="6 7">
    <name type="scientific">Alkalibaculum bacchi</name>
    <dbReference type="NCBI Taxonomy" id="645887"/>
    <lineage>
        <taxon>Bacteria</taxon>
        <taxon>Bacillati</taxon>
        <taxon>Bacillota</taxon>
        <taxon>Clostridia</taxon>
        <taxon>Eubacteriales</taxon>
        <taxon>Eubacteriaceae</taxon>
        <taxon>Alkalibaculum</taxon>
    </lineage>
</organism>
<dbReference type="RefSeq" id="WP_113919199.1">
    <property type="nucleotide sequence ID" value="NZ_QNRX01000001.1"/>
</dbReference>
<dbReference type="AlphaFoldDB" id="A0A366IHN5"/>
<dbReference type="EMBL" id="QNRX01000001">
    <property type="protein sequence ID" value="RBP69985.1"/>
    <property type="molecule type" value="Genomic_DNA"/>
</dbReference>
<dbReference type="PANTHER" id="PTHR11808:SF90">
    <property type="entry name" value="CYSTATHIONINE GAMMA-SYNTHASE"/>
    <property type="match status" value="1"/>
</dbReference>
<dbReference type="Gene3D" id="3.90.1150.10">
    <property type="entry name" value="Aspartate Aminotransferase, domain 1"/>
    <property type="match status" value="1"/>
</dbReference>
<dbReference type="OrthoDB" id="9780685at2"/>
<reference evidence="6 7" key="1">
    <citation type="submission" date="2018-06" db="EMBL/GenBank/DDBJ databases">
        <title>Genomic Encyclopedia of Type Strains, Phase IV (KMG-IV): sequencing the most valuable type-strain genomes for metagenomic binning, comparative biology and taxonomic classification.</title>
        <authorList>
            <person name="Goeker M."/>
        </authorList>
    </citation>
    <scope>NUCLEOTIDE SEQUENCE [LARGE SCALE GENOMIC DNA]</scope>
    <source>
        <strain evidence="6 7">DSM 22112</strain>
    </source>
</reference>
<proteinExistence type="inferred from homology"/>
<evidence type="ECO:0000256" key="2">
    <source>
        <dbReference type="ARBA" id="ARBA00009077"/>
    </source>
</evidence>
<dbReference type="PIRSF" id="PIRSF001434">
    <property type="entry name" value="CGS"/>
    <property type="match status" value="1"/>
</dbReference>
<dbReference type="FunFam" id="3.40.640.10:FF:000009">
    <property type="entry name" value="Cystathionine gamma-synthase homolog"/>
    <property type="match status" value="1"/>
</dbReference>
<keyword evidence="3 4" id="KW-0663">Pyridoxal phosphate</keyword>
<evidence type="ECO:0000256" key="3">
    <source>
        <dbReference type="ARBA" id="ARBA00022898"/>
    </source>
</evidence>
<name>A0A366IHN5_9FIRM</name>
<dbReference type="Pfam" id="PF01053">
    <property type="entry name" value="Cys_Met_Meta_PP"/>
    <property type="match status" value="1"/>
</dbReference>
<accession>A0A366IHN5</accession>
<comment type="caution">
    <text evidence="6">The sequence shown here is derived from an EMBL/GenBank/DDBJ whole genome shotgun (WGS) entry which is preliminary data.</text>
</comment>
<dbReference type="InterPro" id="IPR015422">
    <property type="entry name" value="PyrdxlP-dep_Trfase_small"/>
</dbReference>
<feature type="modified residue" description="N6-(pyridoxal phosphate)lysine" evidence="4">
    <location>
        <position position="200"/>
    </location>
</feature>
<gene>
    <name evidence="6" type="ORF">DES36_10130</name>
</gene>
<dbReference type="Gene3D" id="3.40.640.10">
    <property type="entry name" value="Type I PLP-dependent aspartate aminotransferase-like (Major domain)"/>
    <property type="match status" value="1"/>
</dbReference>
<evidence type="ECO:0000313" key="6">
    <source>
        <dbReference type="EMBL" id="RBP69985.1"/>
    </source>
</evidence>
<dbReference type="CDD" id="cd00614">
    <property type="entry name" value="CGS_like"/>
    <property type="match status" value="1"/>
</dbReference>
<dbReference type="GO" id="GO:0019346">
    <property type="term" value="P:transsulfuration"/>
    <property type="evidence" value="ECO:0007669"/>
    <property type="project" value="InterPro"/>
</dbReference>
<dbReference type="PROSITE" id="PS00868">
    <property type="entry name" value="CYS_MET_METAB_PP"/>
    <property type="match status" value="1"/>
</dbReference>
<dbReference type="GO" id="GO:0030170">
    <property type="term" value="F:pyridoxal phosphate binding"/>
    <property type="evidence" value="ECO:0007669"/>
    <property type="project" value="InterPro"/>
</dbReference>
<comment type="cofactor">
    <cofactor evidence="1 5">
        <name>pyridoxal 5'-phosphate</name>
        <dbReference type="ChEBI" id="CHEBI:597326"/>
    </cofactor>
</comment>
<keyword evidence="7" id="KW-1185">Reference proteome</keyword>
<dbReference type="InterPro" id="IPR054542">
    <property type="entry name" value="Cys_met_metab_PP"/>
</dbReference>
<protein>
    <submittedName>
        <fullName evidence="6">Cystathionine gamma-synthase</fullName>
    </submittedName>
</protein>
<evidence type="ECO:0000256" key="1">
    <source>
        <dbReference type="ARBA" id="ARBA00001933"/>
    </source>
</evidence>
<dbReference type="GO" id="GO:0009086">
    <property type="term" value="P:methionine biosynthetic process"/>
    <property type="evidence" value="ECO:0007669"/>
    <property type="project" value="UniProtKB-ARBA"/>
</dbReference>
<dbReference type="InterPro" id="IPR015421">
    <property type="entry name" value="PyrdxlP-dep_Trfase_major"/>
</dbReference>
<dbReference type="PANTHER" id="PTHR11808">
    <property type="entry name" value="TRANS-SULFURATION ENZYME FAMILY MEMBER"/>
    <property type="match status" value="1"/>
</dbReference>
<dbReference type="InterPro" id="IPR015424">
    <property type="entry name" value="PyrdxlP-dep_Trfase"/>
</dbReference>
<dbReference type="Proteomes" id="UP000253490">
    <property type="component" value="Unassembled WGS sequence"/>
</dbReference>
<dbReference type="GO" id="GO:0016846">
    <property type="term" value="F:carbon-sulfur lyase activity"/>
    <property type="evidence" value="ECO:0007669"/>
    <property type="project" value="TreeGrafter"/>
</dbReference>
<evidence type="ECO:0000313" key="7">
    <source>
        <dbReference type="Proteomes" id="UP000253490"/>
    </source>
</evidence>
<evidence type="ECO:0000256" key="5">
    <source>
        <dbReference type="RuleBase" id="RU362118"/>
    </source>
</evidence>
<sequence>MQNKEFNVDTLVVHGNKSYEEKTGAISFPIYQSATFRHPNFNESTGYDYSRQQNPTREEVECVVANLEKGIRGFGFSSGMAAITTVLTLFRPKDHIVVSEDLYGGTYRIFEEVFKNYGLEFTYVDTSNIDSVKEVIQENTVAIYIETPSNPMMRVTDIREISNIAQEINALLIVDNTFLTPYYQRPLQLGGDIVVHSGTKYLGGHNDTLAGFLVVKDEKLAAQIELLQMTSGAVLSPFDSWLIIRGIKTLGVRLEKQQENALQIAKWLEKHENIEKVYYIGLENHIGYEVNLKQSSGFGGMISFTVKDPSMVESILRNIKLIMYAESLGGVETLITYPLKQTHAAIPEEIRNKLGVNDRLIRLSVGVENVSDLIEDLEQALSV</sequence>
<dbReference type="GO" id="GO:0005737">
    <property type="term" value="C:cytoplasm"/>
    <property type="evidence" value="ECO:0007669"/>
    <property type="project" value="TreeGrafter"/>
</dbReference>
<evidence type="ECO:0000256" key="4">
    <source>
        <dbReference type="PIRSR" id="PIRSR001434-2"/>
    </source>
</evidence>
<dbReference type="SUPFAM" id="SSF53383">
    <property type="entry name" value="PLP-dependent transferases"/>
    <property type="match status" value="1"/>
</dbReference>
<comment type="similarity">
    <text evidence="2 5">Belongs to the trans-sulfuration enzymes family.</text>
</comment>
<dbReference type="FunFam" id="3.90.1150.10:FF:000033">
    <property type="entry name" value="Cystathionine gamma-synthase"/>
    <property type="match status" value="1"/>
</dbReference>
<dbReference type="InterPro" id="IPR000277">
    <property type="entry name" value="Cys/Met-Metab_PyrdxlP-dep_enz"/>
</dbReference>